<keyword evidence="2" id="KW-1185">Reference proteome</keyword>
<sequence>MTAPPSPHDPTSRDPAEAYVRLAHAIDAHESGYVDGYGGPPEWADRQLAAPAEVHSRAEALLEGVQGVESPERRAFLDIQVRAMLVTTGRLCGEVRPYRDEVRGLFDIEPRGLSQDELDAALDAVESRVPGRGPLPERLEGLRSRVVVSPERILELAQPILAELRTRTRERFGLPGGEDFSVALVSDRPWGGYNWPLGDLKSRIDLNTDLPVTLTALPDLLAHEGYPGHHTEHATKEARLVRGLGWREHGLQTLNTPECAVSEGIAMNALRAVMSPQEEEAWLCGELAARAGLDAGDVRACLEAGRAQENLRAVNATAALRLHEEGQPEAEVLAFLQRYGLLTPERARQSLRFLTSPTFRAYIFTYSAGQELVQDFVDSGGSGAFARLLREPLTPGGLRAQAQSTL</sequence>
<protein>
    <recommendedName>
        <fullName evidence="3">DUF885 domain-containing protein</fullName>
    </recommendedName>
</protein>
<dbReference type="AlphaFoldDB" id="A0A2K3UZ75"/>
<name>A0A2K3UZ75_9DEIO</name>
<proteinExistence type="predicted"/>
<reference evidence="1 2" key="1">
    <citation type="submission" date="2018-01" db="EMBL/GenBank/DDBJ databases">
        <title>Deinococcus koreensis sp. nov., a radiation-resistant bacterium isolated from river water.</title>
        <authorList>
            <person name="Choi A."/>
        </authorList>
    </citation>
    <scope>NUCLEOTIDE SEQUENCE [LARGE SCALE GENOMIC DNA]</scope>
    <source>
        <strain evidence="1 2">SJW1-2</strain>
    </source>
</reference>
<evidence type="ECO:0008006" key="3">
    <source>
        <dbReference type="Google" id="ProtNLM"/>
    </source>
</evidence>
<gene>
    <name evidence="1" type="ORF">CVO96_10995</name>
</gene>
<dbReference type="Proteomes" id="UP000236379">
    <property type="component" value="Unassembled WGS sequence"/>
</dbReference>
<evidence type="ECO:0000313" key="1">
    <source>
        <dbReference type="EMBL" id="PNY81833.1"/>
    </source>
</evidence>
<dbReference type="EMBL" id="PPPD01000001">
    <property type="protein sequence ID" value="PNY81833.1"/>
    <property type="molecule type" value="Genomic_DNA"/>
</dbReference>
<organism evidence="1 2">
    <name type="scientific">Deinococcus koreensis</name>
    <dbReference type="NCBI Taxonomy" id="2054903"/>
    <lineage>
        <taxon>Bacteria</taxon>
        <taxon>Thermotogati</taxon>
        <taxon>Deinococcota</taxon>
        <taxon>Deinococci</taxon>
        <taxon>Deinococcales</taxon>
        <taxon>Deinococcaceae</taxon>
        <taxon>Deinococcus</taxon>
    </lineage>
</organism>
<accession>A0A2K3UZ75</accession>
<dbReference type="RefSeq" id="WP_103312274.1">
    <property type="nucleotide sequence ID" value="NZ_PPPD01000001.1"/>
</dbReference>
<comment type="caution">
    <text evidence="1">The sequence shown here is derived from an EMBL/GenBank/DDBJ whole genome shotgun (WGS) entry which is preliminary data.</text>
</comment>
<evidence type="ECO:0000313" key="2">
    <source>
        <dbReference type="Proteomes" id="UP000236379"/>
    </source>
</evidence>
<dbReference type="OrthoDB" id="140419at2"/>